<sequence>MSLKALNKQIETCRQQMEIQRQGTCHLLAQHKADATVQLQKVPLPVAIGLAFVGGIVVQRLFDTSILGTPAHAFLWKAYLGWQAYS</sequence>
<evidence type="ECO:0000313" key="1">
    <source>
        <dbReference type="EMBL" id="MFD1215124.1"/>
    </source>
</evidence>
<dbReference type="RefSeq" id="WP_230435453.1">
    <property type="nucleotide sequence ID" value="NZ_CP087715.1"/>
</dbReference>
<accession>A0ABW3U411</accession>
<protein>
    <submittedName>
        <fullName evidence="1">Uncharacterized protein</fullName>
    </submittedName>
</protein>
<name>A0ABW3U411_9GAMM</name>
<organism evidence="1 2">
    <name type="scientific">Microbulbifer celer</name>
    <dbReference type="NCBI Taxonomy" id="435905"/>
    <lineage>
        <taxon>Bacteria</taxon>
        <taxon>Pseudomonadati</taxon>
        <taxon>Pseudomonadota</taxon>
        <taxon>Gammaproteobacteria</taxon>
        <taxon>Cellvibrionales</taxon>
        <taxon>Microbulbiferaceae</taxon>
        <taxon>Microbulbifer</taxon>
    </lineage>
</organism>
<dbReference type="EMBL" id="JBHTLR010000003">
    <property type="protein sequence ID" value="MFD1215124.1"/>
    <property type="molecule type" value="Genomic_DNA"/>
</dbReference>
<proteinExistence type="predicted"/>
<evidence type="ECO:0000313" key="2">
    <source>
        <dbReference type="Proteomes" id="UP001597264"/>
    </source>
</evidence>
<comment type="caution">
    <text evidence="1">The sequence shown here is derived from an EMBL/GenBank/DDBJ whole genome shotgun (WGS) entry which is preliminary data.</text>
</comment>
<keyword evidence="2" id="KW-1185">Reference proteome</keyword>
<reference evidence="2" key="1">
    <citation type="journal article" date="2019" name="Int. J. Syst. Evol. Microbiol.">
        <title>The Global Catalogue of Microorganisms (GCM) 10K type strain sequencing project: providing services to taxonomists for standard genome sequencing and annotation.</title>
        <authorList>
            <consortium name="The Broad Institute Genomics Platform"/>
            <consortium name="The Broad Institute Genome Sequencing Center for Infectious Disease"/>
            <person name="Wu L."/>
            <person name="Ma J."/>
        </authorList>
    </citation>
    <scope>NUCLEOTIDE SEQUENCE [LARGE SCALE GENOMIC DNA]</scope>
    <source>
        <strain evidence="2">CCUG 54356</strain>
    </source>
</reference>
<dbReference type="Proteomes" id="UP001597264">
    <property type="component" value="Unassembled WGS sequence"/>
</dbReference>
<gene>
    <name evidence="1" type="ORF">ACFQ2X_00805</name>
</gene>